<keyword evidence="3" id="KW-0539">Nucleus</keyword>
<evidence type="ECO:0000256" key="1">
    <source>
        <dbReference type="ARBA" id="ARBA00004123"/>
    </source>
</evidence>
<protein>
    <recommendedName>
        <fullName evidence="7">DNA-directed RNA polymerase III subunit</fullName>
    </recommendedName>
</protein>
<feature type="compositionally biased region" description="Basic and acidic residues" evidence="4">
    <location>
        <begin position="282"/>
        <end position="296"/>
    </location>
</feature>
<dbReference type="GO" id="GO:0005634">
    <property type="term" value="C:nucleus"/>
    <property type="evidence" value="ECO:0007669"/>
    <property type="project" value="UniProtKB-SubCell"/>
</dbReference>
<feature type="region of interest" description="Disordered" evidence="4">
    <location>
        <begin position="211"/>
        <end position="234"/>
    </location>
</feature>
<keyword evidence="6" id="KW-1185">Reference proteome</keyword>
<accession>A0ABC9G0A5</accession>
<evidence type="ECO:0000256" key="2">
    <source>
        <dbReference type="ARBA" id="ARBA00008352"/>
    </source>
</evidence>
<feature type="region of interest" description="Disordered" evidence="4">
    <location>
        <begin position="282"/>
        <end position="345"/>
    </location>
</feature>
<gene>
    <name evidence="5" type="ORF">URODEC1_LOCUS111122</name>
</gene>
<dbReference type="Proteomes" id="UP001497457">
    <property type="component" value="Chromosome 8b"/>
</dbReference>
<evidence type="ECO:0000313" key="6">
    <source>
        <dbReference type="Proteomes" id="UP001497457"/>
    </source>
</evidence>
<comment type="similarity">
    <text evidence="2">Belongs to the eukaryotic RPC7 RNA polymerase subunit family.</text>
</comment>
<dbReference type="EMBL" id="OZ075118">
    <property type="protein sequence ID" value="CAL5085549.1"/>
    <property type="molecule type" value="Genomic_DNA"/>
</dbReference>
<dbReference type="PANTHER" id="PTHR15367:SF2">
    <property type="entry name" value="DNA-DIRECTED RNA POLYMERASE III SUBUNIT"/>
    <property type="match status" value="1"/>
</dbReference>
<feature type="compositionally biased region" description="Acidic residues" evidence="4">
    <location>
        <begin position="297"/>
        <end position="345"/>
    </location>
</feature>
<feature type="compositionally biased region" description="Basic and acidic residues" evidence="4">
    <location>
        <begin position="211"/>
        <end position="225"/>
    </location>
</feature>
<feature type="region of interest" description="Disordered" evidence="4">
    <location>
        <begin position="250"/>
        <end position="270"/>
    </location>
</feature>
<reference evidence="5" key="1">
    <citation type="submission" date="2024-10" db="EMBL/GenBank/DDBJ databases">
        <authorList>
            <person name="Ryan C."/>
        </authorList>
    </citation>
    <scope>NUCLEOTIDE SEQUENCE [LARGE SCALE GENOMIC DNA]</scope>
</reference>
<evidence type="ECO:0000256" key="3">
    <source>
        <dbReference type="ARBA" id="ARBA00023242"/>
    </source>
</evidence>
<evidence type="ECO:0008006" key="7">
    <source>
        <dbReference type="Google" id="ProtNLM"/>
    </source>
</evidence>
<comment type="subcellular location">
    <subcellularLocation>
        <location evidence="1">Nucleus</location>
    </subcellularLocation>
</comment>
<feature type="region of interest" description="Disordered" evidence="4">
    <location>
        <begin position="19"/>
        <end position="153"/>
    </location>
</feature>
<proteinExistence type="inferred from homology"/>
<sequence>MISEEVTTKKLNIPATLLALPPSLPPAADRRRAARLFSPRGPNPHAAPQGKKKKRKRPCAVRRRQQHRRAPLGSFDSETGGPGLTPLAADATLSPRAARSPPPPLRPHLLPRGVPSRCSSEAVEGGVGEEGDSTTMPSTCRTRTSRSVSAPVPHPPPAPCVSWFTGRMDDDITLPEMTCVKVSSEEKALLLSTLKLEEFWRTSCYHLEEDAPKKKKDDKEIERFSDRKRKGPGKREALASYLTLSASNFPAELLQGSRRGQVSNKKLRWDKESDEHAFELFEKLEEKHKDGTKVEKEGDDEDEQEEEEAQEEEENSDDDYNQNIEFDDDDDDWNQEEETHEDFYD</sequence>
<dbReference type="InterPro" id="IPR024661">
    <property type="entry name" value="RNA_pol_III_Rpc31"/>
</dbReference>
<evidence type="ECO:0000313" key="5">
    <source>
        <dbReference type="EMBL" id="CAL5085549.1"/>
    </source>
</evidence>
<name>A0ABC9G0A5_9POAL</name>
<organism evidence="5 6">
    <name type="scientific">Urochloa decumbens</name>
    <dbReference type="NCBI Taxonomy" id="240449"/>
    <lineage>
        <taxon>Eukaryota</taxon>
        <taxon>Viridiplantae</taxon>
        <taxon>Streptophyta</taxon>
        <taxon>Embryophyta</taxon>
        <taxon>Tracheophyta</taxon>
        <taxon>Spermatophyta</taxon>
        <taxon>Magnoliopsida</taxon>
        <taxon>Liliopsida</taxon>
        <taxon>Poales</taxon>
        <taxon>Poaceae</taxon>
        <taxon>PACMAD clade</taxon>
        <taxon>Panicoideae</taxon>
        <taxon>Panicodae</taxon>
        <taxon>Paniceae</taxon>
        <taxon>Melinidinae</taxon>
        <taxon>Urochloa</taxon>
    </lineage>
</organism>
<dbReference type="PANTHER" id="PTHR15367">
    <property type="entry name" value="DNA-DIRECTED RNA POLYMERASE III"/>
    <property type="match status" value="1"/>
</dbReference>
<feature type="compositionally biased region" description="Basic residues" evidence="4">
    <location>
        <begin position="50"/>
        <end position="70"/>
    </location>
</feature>
<dbReference type="AlphaFoldDB" id="A0ABC9G0A5"/>
<feature type="compositionally biased region" description="Low complexity" evidence="4">
    <location>
        <begin position="133"/>
        <end position="151"/>
    </location>
</feature>
<evidence type="ECO:0000256" key="4">
    <source>
        <dbReference type="SAM" id="MobiDB-lite"/>
    </source>
</evidence>